<dbReference type="GO" id="GO:0098542">
    <property type="term" value="P:defense response to other organism"/>
    <property type="evidence" value="ECO:0007669"/>
    <property type="project" value="InterPro"/>
</dbReference>
<dbReference type="OrthoDB" id="746161at2759"/>
<dbReference type="PANTHER" id="PTHR31415:SF9">
    <property type="entry name" value="OS05G0367900 PROTEIN"/>
    <property type="match status" value="1"/>
</dbReference>
<keyword evidence="2 5" id="KW-0812">Transmembrane</keyword>
<reference evidence="8" key="1">
    <citation type="submission" date="2021-03" db="EMBL/GenBank/DDBJ databases">
        <authorList>
            <person name="Li Z."/>
            <person name="Yang C."/>
        </authorList>
    </citation>
    <scope>NUCLEOTIDE SEQUENCE</scope>
    <source>
        <strain evidence="8">Dzin_1.0</strain>
        <tissue evidence="8">Leaf</tissue>
    </source>
</reference>
<keyword evidence="3 5" id="KW-1133">Transmembrane helix</keyword>
<evidence type="ECO:0000256" key="1">
    <source>
        <dbReference type="ARBA" id="ARBA00004167"/>
    </source>
</evidence>
<dbReference type="Proteomes" id="UP001085076">
    <property type="component" value="Miscellaneous, Linkage group lg10"/>
</dbReference>
<dbReference type="GO" id="GO:0005886">
    <property type="term" value="C:plasma membrane"/>
    <property type="evidence" value="ECO:0007669"/>
    <property type="project" value="TreeGrafter"/>
</dbReference>
<dbReference type="InterPro" id="IPR004864">
    <property type="entry name" value="LEA_2"/>
</dbReference>
<comment type="caution">
    <text evidence="8">The sequence shown here is derived from an EMBL/GenBank/DDBJ whole genome shotgun (WGS) entry which is preliminary data.</text>
</comment>
<sequence>MAEDLKPHKPMVYRYSPSSSVARALCVTLTTILLLVGITALILYLVYRPSEPRFNVLGVAVYNFGNTSSSPSTLQPNIISTGMQFTVASRNPSHRASIYYDHLSAYVSYRGQPITPPVPLQPIFQDTESTVAVSPVLGGENVPVSPEVALGLASDQEFGVVGLRLVLLGRVRYKTGPFRSGWTGLYVRCDMMLGIKKGTSGQVPMLGAPNCDVDI</sequence>
<proteinExistence type="predicted"/>
<accession>A0A9D5BWY1</accession>
<evidence type="ECO:0000256" key="4">
    <source>
        <dbReference type="ARBA" id="ARBA00023136"/>
    </source>
</evidence>
<evidence type="ECO:0000313" key="8">
    <source>
        <dbReference type="EMBL" id="KAJ0962301.1"/>
    </source>
</evidence>
<dbReference type="PANTHER" id="PTHR31415">
    <property type="entry name" value="OS05G0367900 PROTEIN"/>
    <property type="match status" value="1"/>
</dbReference>
<organism evidence="8 9">
    <name type="scientific">Dioscorea zingiberensis</name>
    <dbReference type="NCBI Taxonomy" id="325984"/>
    <lineage>
        <taxon>Eukaryota</taxon>
        <taxon>Viridiplantae</taxon>
        <taxon>Streptophyta</taxon>
        <taxon>Embryophyta</taxon>
        <taxon>Tracheophyta</taxon>
        <taxon>Spermatophyta</taxon>
        <taxon>Magnoliopsida</taxon>
        <taxon>Liliopsida</taxon>
        <taxon>Dioscoreales</taxon>
        <taxon>Dioscoreaceae</taxon>
        <taxon>Dioscorea</taxon>
    </lineage>
</organism>
<evidence type="ECO:0000256" key="5">
    <source>
        <dbReference type="SAM" id="Phobius"/>
    </source>
</evidence>
<dbReference type="InterPro" id="IPR044839">
    <property type="entry name" value="NDR1-like"/>
</dbReference>
<keyword evidence="9" id="KW-1185">Reference proteome</keyword>
<evidence type="ECO:0000313" key="7">
    <source>
        <dbReference type="EMBL" id="KAJ0962296.1"/>
    </source>
</evidence>
<evidence type="ECO:0000313" key="9">
    <source>
        <dbReference type="Proteomes" id="UP001085076"/>
    </source>
</evidence>
<evidence type="ECO:0000259" key="6">
    <source>
        <dbReference type="Pfam" id="PF03168"/>
    </source>
</evidence>
<dbReference type="AlphaFoldDB" id="A0A9D5BWY1"/>
<dbReference type="Pfam" id="PF03168">
    <property type="entry name" value="LEA_2"/>
    <property type="match status" value="1"/>
</dbReference>
<dbReference type="EMBL" id="JAGGNH010000010">
    <property type="protein sequence ID" value="KAJ0962301.1"/>
    <property type="molecule type" value="Genomic_DNA"/>
</dbReference>
<reference evidence="8" key="2">
    <citation type="journal article" date="2022" name="Hortic Res">
        <title>The genome of Dioscorea zingiberensis sheds light on the biosynthesis, origin and evolution of the medicinally important diosgenin saponins.</title>
        <authorList>
            <person name="Li Y."/>
            <person name="Tan C."/>
            <person name="Li Z."/>
            <person name="Guo J."/>
            <person name="Li S."/>
            <person name="Chen X."/>
            <person name="Wang C."/>
            <person name="Dai X."/>
            <person name="Yang H."/>
            <person name="Song W."/>
            <person name="Hou L."/>
            <person name="Xu J."/>
            <person name="Tong Z."/>
            <person name="Xu A."/>
            <person name="Yuan X."/>
            <person name="Wang W."/>
            <person name="Yang Q."/>
            <person name="Chen L."/>
            <person name="Sun Z."/>
            <person name="Wang K."/>
            <person name="Pan B."/>
            <person name="Chen J."/>
            <person name="Bao Y."/>
            <person name="Liu F."/>
            <person name="Qi X."/>
            <person name="Gang D.R."/>
            <person name="Wen J."/>
            <person name="Li J."/>
        </authorList>
    </citation>
    <scope>NUCLEOTIDE SEQUENCE</scope>
    <source>
        <strain evidence="8">Dzin_1.0</strain>
    </source>
</reference>
<feature type="domain" description="Late embryogenesis abundant protein LEA-2 subgroup" evidence="6">
    <location>
        <begin position="86"/>
        <end position="179"/>
    </location>
</feature>
<dbReference type="GO" id="GO:0009506">
    <property type="term" value="C:plasmodesma"/>
    <property type="evidence" value="ECO:0007669"/>
    <property type="project" value="TreeGrafter"/>
</dbReference>
<comment type="subcellular location">
    <subcellularLocation>
        <location evidence="1">Membrane</location>
        <topology evidence="1">Single-pass membrane protein</topology>
    </subcellularLocation>
</comment>
<evidence type="ECO:0000256" key="3">
    <source>
        <dbReference type="ARBA" id="ARBA00022989"/>
    </source>
</evidence>
<keyword evidence="4 5" id="KW-0472">Membrane</keyword>
<protein>
    <recommendedName>
        <fullName evidence="6">Late embryogenesis abundant protein LEA-2 subgroup domain-containing protein</fullName>
    </recommendedName>
</protein>
<feature type="transmembrane region" description="Helical" evidence="5">
    <location>
        <begin position="21"/>
        <end position="47"/>
    </location>
</feature>
<evidence type="ECO:0000256" key="2">
    <source>
        <dbReference type="ARBA" id="ARBA00022692"/>
    </source>
</evidence>
<name>A0A9D5BWY1_9LILI</name>
<gene>
    <name evidence="7" type="ORF">J5N97_030124</name>
    <name evidence="8" type="ORF">J5N97_030129</name>
</gene>
<dbReference type="EMBL" id="JAGGNH010000010">
    <property type="protein sequence ID" value="KAJ0962296.1"/>
    <property type="molecule type" value="Genomic_DNA"/>
</dbReference>